<dbReference type="PANTHER" id="PTHR18968:SF120">
    <property type="entry name" value="ACETOLACTATE SYNTHASE LARGE SUBUNIT"/>
    <property type="match status" value="1"/>
</dbReference>
<keyword evidence="7 10" id="KW-0786">Thiamine pyrophosphate</keyword>
<dbReference type="InterPro" id="IPR011766">
    <property type="entry name" value="TPP_enzyme_TPP-bd"/>
</dbReference>
<dbReference type="RefSeq" id="WP_144690277.1">
    <property type="nucleotide sequence ID" value="NZ_JALXXP010000007.1"/>
</dbReference>
<reference evidence="14 15" key="1">
    <citation type="submission" date="2018-12" db="EMBL/GenBank/DDBJ databases">
        <title>Corynebacterium sanguinis sp. nov., a clinically-associated and environmental corynebacterium.</title>
        <authorList>
            <person name="Gonzales-Siles L."/>
            <person name="Jaen-Luchoro D."/>
            <person name="Cardew S."/>
            <person name="Inganas E."/>
            <person name="Ohlen M."/>
            <person name="Jensie-Markopolous S."/>
            <person name="Pinyeiro-Iglesias B."/>
            <person name="Molin K."/>
            <person name="Skovbjerg S."/>
            <person name="Svensson-Stadler L."/>
            <person name="Funke G."/>
            <person name="Moore E.R.B."/>
        </authorList>
    </citation>
    <scope>NUCLEOTIDE SEQUENCE [LARGE SCALE GENOMIC DNA]</scope>
    <source>
        <strain evidence="14 15">58734</strain>
    </source>
</reference>
<accession>A0A6C1TZ12</accession>
<evidence type="ECO:0000313" key="14">
    <source>
        <dbReference type="EMBL" id="TVS27079.1"/>
    </source>
</evidence>
<evidence type="ECO:0000259" key="11">
    <source>
        <dbReference type="Pfam" id="PF00205"/>
    </source>
</evidence>
<evidence type="ECO:0000259" key="12">
    <source>
        <dbReference type="Pfam" id="PF02775"/>
    </source>
</evidence>
<keyword evidence="6" id="KW-0274">FAD</keyword>
<dbReference type="EMBL" id="RXIR01000023">
    <property type="protein sequence ID" value="TVS27079.1"/>
    <property type="molecule type" value="Genomic_DNA"/>
</dbReference>
<comment type="catalytic activity">
    <reaction evidence="9">
        <text>2 pyruvate + H(+) = (2S)-2-acetolactate + CO2</text>
        <dbReference type="Rhea" id="RHEA:25249"/>
        <dbReference type="ChEBI" id="CHEBI:15361"/>
        <dbReference type="ChEBI" id="CHEBI:15378"/>
        <dbReference type="ChEBI" id="CHEBI:16526"/>
        <dbReference type="ChEBI" id="CHEBI:58476"/>
        <dbReference type="EC" id="2.2.1.6"/>
    </reaction>
</comment>
<feature type="domain" description="Thiamine pyrophosphate enzyme TPP-binding" evidence="12">
    <location>
        <begin position="387"/>
        <end position="535"/>
    </location>
</feature>
<keyword evidence="5" id="KW-0285">Flavoprotein</keyword>
<keyword evidence="8" id="KW-0100">Branched-chain amino acid biosynthesis</keyword>
<evidence type="ECO:0000256" key="5">
    <source>
        <dbReference type="ARBA" id="ARBA00022630"/>
    </source>
</evidence>
<dbReference type="UniPathway" id="UPA00047">
    <property type="reaction ID" value="UER00055"/>
</dbReference>
<dbReference type="FunFam" id="3.40.50.970:FF:000007">
    <property type="entry name" value="Acetolactate synthase"/>
    <property type="match status" value="1"/>
</dbReference>
<sequence length="551" mass="59272">MHVGAAIAQSLEAHHVSHVFMVPGESFLAVLDGMHDSSIASVVCRHEGGAAYAAEAHGKATGRAGVAMVTRGPGAANAKIGVYTAWQDEVPLILFVGLVPVKDRYRESFQEFDINVWFGDITKGVFVVDDVQRASRVVANAFHLAQSGRRGPVVVGLPEDVLLEEFTGEIAGPMATAQGAVADHDIAIITEALRGARAPLIFEGGQGWTQQACDAVQSFAERYSIPVVNDMRSTDRINFDSPANAGWLGTARNEETARLLEEADVLLCIGAKLWDKPTDNFTLRQSLDAVNIVVNSDAGLKGSSGALTHHVLADPHAFAQVIDEIALDSKPDTTQWFAKARNIHAEFSAIPAPEERFANLPEGAVDFYHVLEQVTARLDDTALTAFGAGNHCFWPQRFFPTRRFPSMLAPRLGSMGYSVAAGLAAKLALPERTVVVFAGDGELLMNGQEIVTAVRYEAPMLIVVVDNQQYGTIRAHQEKHFPGRVEGTQLSNPDFAAWSQAMGAWAETVSRDDEVDGAVQRAFAALDDAHVAVLHVIVDQDHATPEGSAQA</sequence>
<dbReference type="PANTHER" id="PTHR18968">
    <property type="entry name" value="THIAMINE PYROPHOSPHATE ENZYMES"/>
    <property type="match status" value="1"/>
</dbReference>
<dbReference type="GO" id="GO:0030976">
    <property type="term" value="F:thiamine pyrophosphate binding"/>
    <property type="evidence" value="ECO:0007669"/>
    <property type="project" value="InterPro"/>
</dbReference>
<dbReference type="Gene3D" id="3.40.50.1220">
    <property type="entry name" value="TPP-binding domain"/>
    <property type="match status" value="1"/>
</dbReference>
<dbReference type="GO" id="GO:0005948">
    <property type="term" value="C:acetolactate synthase complex"/>
    <property type="evidence" value="ECO:0007669"/>
    <property type="project" value="TreeGrafter"/>
</dbReference>
<dbReference type="GO" id="GO:0009099">
    <property type="term" value="P:L-valine biosynthetic process"/>
    <property type="evidence" value="ECO:0007669"/>
    <property type="project" value="UniProtKB-UniPathway"/>
</dbReference>
<dbReference type="SUPFAM" id="SSF52467">
    <property type="entry name" value="DHS-like NAD/FAD-binding domain"/>
    <property type="match status" value="1"/>
</dbReference>
<evidence type="ECO:0000256" key="4">
    <source>
        <dbReference type="ARBA" id="ARBA00013145"/>
    </source>
</evidence>
<evidence type="ECO:0000256" key="7">
    <source>
        <dbReference type="ARBA" id="ARBA00023052"/>
    </source>
</evidence>
<feature type="domain" description="Thiamine pyrophosphate enzyme central" evidence="11">
    <location>
        <begin position="188"/>
        <end position="299"/>
    </location>
</feature>
<dbReference type="AlphaFoldDB" id="A0A6C1TZ12"/>
<protein>
    <recommendedName>
        <fullName evidence="4">acetolactate synthase</fullName>
        <ecNumber evidence="4">2.2.1.6</ecNumber>
    </recommendedName>
</protein>
<dbReference type="NCBIfam" id="NF006052">
    <property type="entry name" value="PRK08199.1"/>
    <property type="match status" value="1"/>
</dbReference>
<evidence type="ECO:0000256" key="6">
    <source>
        <dbReference type="ARBA" id="ARBA00022827"/>
    </source>
</evidence>
<gene>
    <name evidence="14" type="ORF">EKI59_09440</name>
</gene>
<dbReference type="GO" id="GO:0009097">
    <property type="term" value="P:isoleucine biosynthetic process"/>
    <property type="evidence" value="ECO:0007669"/>
    <property type="project" value="UniProtKB-UniPathway"/>
</dbReference>
<dbReference type="Gene3D" id="3.40.50.970">
    <property type="match status" value="2"/>
</dbReference>
<evidence type="ECO:0000256" key="9">
    <source>
        <dbReference type="ARBA" id="ARBA00048670"/>
    </source>
</evidence>
<organism evidence="14 15">
    <name type="scientific">Corynebacterium sanguinis</name>
    <dbReference type="NCBI Taxonomy" id="2594913"/>
    <lineage>
        <taxon>Bacteria</taxon>
        <taxon>Bacillati</taxon>
        <taxon>Actinomycetota</taxon>
        <taxon>Actinomycetes</taxon>
        <taxon>Mycobacteriales</taxon>
        <taxon>Corynebacteriaceae</taxon>
        <taxon>Corynebacterium</taxon>
    </lineage>
</organism>
<dbReference type="InterPro" id="IPR029061">
    <property type="entry name" value="THDP-binding"/>
</dbReference>
<dbReference type="Pfam" id="PF02776">
    <property type="entry name" value="TPP_enzyme_N"/>
    <property type="match status" value="1"/>
</dbReference>
<name>A0A6C1TZ12_9CORY</name>
<dbReference type="InterPro" id="IPR012000">
    <property type="entry name" value="Thiamin_PyroP_enz_cen_dom"/>
</dbReference>
<evidence type="ECO:0000313" key="15">
    <source>
        <dbReference type="Proteomes" id="UP000336646"/>
    </source>
</evidence>
<evidence type="ECO:0000256" key="8">
    <source>
        <dbReference type="ARBA" id="ARBA00023304"/>
    </source>
</evidence>
<comment type="similarity">
    <text evidence="3 10">Belongs to the TPP enzyme family.</text>
</comment>
<dbReference type="GO" id="GO:0050660">
    <property type="term" value="F:flavin adenine dinucleotide binding"/>
    <property type="evidence" value="ECO:0007669"/>
    <property type="project" value="TreeGrafter"/>
</dbReference>
<dbReference type="SUPFAM" id="SSF52518">
    <property type="entry name" value="Thiamin diphosphate-binding fold (THDP-binding)"/>
    <property type="match status" value="2"/>
</dbReference>
<keyword evidence="8" id="KW-0028">Amino-acid biosynthesis</keyword>
<dbReference type="GO" id="GO:0000287">
    <property type="term" value="F:magnesium ion binding"/>
    <property type="evidence" value="ECO:0007669"/>
    <property type="project" value="InterPro"/>
</dbReference>
<dbReference type="OrthoDB" id="4494979at2"/>
<evidence type="ECO:0000259" key="13">
    <source>
        <dbReference type="Pfam" id="PF02776"/>
    </source>
</evidence>
<dbReference type="InterPro" id="IPR012001">
    <property type="entry name" value="Thiamin_PyroP_enz_TPP-bd_dom"/>
</dbReference>
<evidence type="ECO:0000256" key="1">
    <source>
        <dbReference type="ARBA" id="ARBA00004974"/>
    </source>
</evidence>
<dbReference type="GO" id="GO:0003984">
    <property type="term" value="F:acetolactate synthase activity"/>
    <property type="evidence" value="ECO:0007669"/>
    <property type="project" value="UniProtKB-EC"/>
</dbReference>
<comment type="pathway">
    <text evidence="2">Amino-acid biosynthesis; L-valine biosynthesis; L-valine from pyruvate: step 1/4.</text>
</comment>
<dbReference type="CDD" id="cd07035">
    <property type="entry name" value="TPP_PYR_POX_like"/>
    <property type="match status" value="1"/>
</dbReference>
<dbReference type="Pfam" id="PF02775">
    <property type="entry name" value="TPP_enzyme_C"/>
    <property type="match status" value="1"/>
</dbReference>
<dbReference type="CDD" id="cd00568">
    <property type="entry name" value="TPP_enzymes"/>
    <property type="match status" value="1"/>
</dbReference>
<comment type="caution">
    <text evidence="14">The sequence shown here is derived from an EMBL/GenBank/DDBJ whole genome shotgun (WGS) entry which is preliminary data.</text>
</comment>
<evidence type="ECO:0000256" key="2">
    <source>
        <dbReference type="ARBA" id="ARBA00005025"/>
    </source>
</evidence>
<evidence type="ECO:0000256" key="10">
    <source>
        <dbReference type="RuleBase" id="RU362132"/>
    </source>
</evidence>
<dbReference type="InterPro" id="IPR045229">
    <property type="entry name" value="TPP_enz"/>
</dbReference>
<evidence type="ECO:0000256" key="3">
    <source>
        <dbReference type="ARBA" id="ARBA00007812"/>
    </source>
</evidence>
<dbReference type="Proteomes" id="UP000336646">
    <property type="component" value="Unassembled WGS sequence"/>
</dbReference>
<dbReference type="InterPro" id="IPR029035">
    <property type="entry name" value="DHS-like_NAD/FAD-binding_dom"/>
</dbReference>
<comment type="pathway">
    <text evidence="1">Amino-acid biosynthesis; L-isoleucine biosynthesis; L-isoleucine from 2-oxobutanoate: step 1/4.</text>
</comment>
<dbReference type="UniPathway" id="UPA00049">
    <property type="reaction ID" value="UER00059"/>
</dbReference>
<dbReference type="EC" id="2.2.1.6" evidence="4"/>
<feature type="domain" description="Thiamine pyrophosphate enzyme N-terminal TPP-binding" evidence="13">
    <location>
        <begin position="1"/>
        <end position="114"/>
    </location>
</feature>
<proteinExistence type="inferred from homology"/>
<dbReference type="Pfam" id="PF00205">
    <property type="entry name" value="TPP_enzyme_M"/>
    <property type="match status" value="1"/>
</dbReference>